<dbReference type="RefSeq" id="WP_133452203.1">
    <property type="nucleotide sequence ID" value="NZ_SCWF01000010.1"/>
</dbReference>
<dbReference type="PANTHER" id="PTHR11825:SF44">
    <property type="entry name" value="BRANCHED-CHAIN-AMINO-ACID AMINOTRANSFERASE"/>
    <property type="match status" value="1"/>
</dbReference>
<reference evidence="20 21" key="1">
    <citation type="submission" date="2019-01" db="EMBL/GenBank/DDBJ databases">
        <title>Draft genome sequences of the type strains of six Macrococcus species.</title>
        <authorList>
            <person name="Mazhar S."/>
            <person name="Altermann E."/>
            <person name="Hill C."/>
            <person name="Mcauliffe O."/>
        </authorList>
    </citation>
    <scope>NUCLEOTIDE SEQUENCE [LARGE SCALE GENOMIC DNA]</scope>
    <source>
        <strain evidence="20 21">ATCC 51825</strain>
    </source>
</reference>
<evidence type="ECO:0000256" key="5">
    <source>
        <dbReference type="ARBA" id="ARBA00005072"/>
    </source>
</evidence>
<dbReference type="SUPFAM" id="SSF56752">
    <property type="entry name" value="D-aminoacid aminotransferase-like PLP-dependent enzymes"/>
    <property type="match status" value="1"/>
</dbReference>
<keyword evidence="9 18" id="KW-0808">Transferase</keyword>
<proteinExistence type="inferred from homology"/>
<dbReference type="InterPro" id="IPR043131">
    <property type="entry name" value="BCAT-like_N"/>
</dbReference>
<dbReference type="UniPathway" id="UPA00048">
    <property type="reaction ID" value="UER00073"/>
</dbReference>
<evidence type="ECO:0000256" key="4">
    <source>
        <dbReference type="ARBA" id="ARBA00004931"/>
    </source>
</evidence>
<dbReference type="GO" id="GO:0009099">
    <property type="term" value="P:L-valine biosynthetic process"/>
    <property type="evidence" value="ECO:0007669"/>
    <property type="project" value="UniProtKB-UniPathway"/>
</dbReference>
<evidence type="ECO:0000256" key="11">
    <source>
        <dbReference type="ARBA" id="ARBA00023304"/>
    </source>
</evidence>
<name>A0A4R6BZB3_9STAP</name>
<keyword evidence="21" id="KW-1185">Reference proteome</keyword>
<evidence type="ECO:0000256" key="18">
    <source>
        <dbReference type="RuleBase" id="RU004517"/>
    </source>
</evidence>
<evidence type="ECO:0000256" key="9">
    <source>
        <dbReference type="ARBA" id="ARBA00022679"/>
    </source>
</evidence>
<gene>
    <name evidence="20" type="ORF">ERX55_08780</name>
</gene>
<dbReference type="OrthoDB" id="9804984at2"/>
<dbReference type="Pfam" id="PF01063">
    <property type="entry name" value="Aminotran_4"/>
    <property type="match status" value="1"/>
</dbReference>
<comment type="similarity">
    <text evidence="6 16">Belongs to the class-IV pyridoxal-phosphate-dependent aminotransferase family.</text>
</comment>
<evidence type="ECO:0000256" key="17">
    <source>
        <dbReference type="RuleBase" id="RU004516"/>
    </source>
</evidence>
<evidence type="ECO:0000256" key="14">
    <source>
        <dbReference type="ARBA" id="ARBA00049229"/>
    </source>
</evidence>
<comment type="pathway">
    <text evidence="3 19">Amino-acid biosynthesis; L-isoleucine biosynthesis; L-isoleucine from 2-oxobutanoate: step 4/4.</text>
</comment>
<keyword evidence="7 18" id="KW-0032">Aminotransferase</keyword>
<comment type="catalytic activity">
    <reaction evidence="14 18">
        <text>L-leucine + 2-oxoglutarate = 4-methyl-2-oxopentanoate + L-glutamate</text>
        <dbReference type="Rhea" id="RHEA:18321"/>
        <dbReference type="ChEBI" id="CHEBI:16810"/>
        <dbReference type="ChEBI" id="CHEBI:17865"/>
        <dbReference type="ChEBI" id="CHEBI:29985"/>
        <dbReference type="ChEBI" id="CHEBI:57427"/>
        <dbReference type="EC" id="2.6.1.42"/>
    </reaction>
</comment>
<feature type="modified residue" description="N6-(pyridoxal phosphate)lysine" evidence="15">
    <location>
        <position position="194"/>
    </location>
</feature>
<evidence type="ECO:0000313" key="20">
    <source>
        <dbReference type="EMBL" id="TDM13503.1"/>
    </source>
</evidence>
<evidence type="ECO:0000256" key="10">
    <source>
        <dbReference type="ARBA" id="ARBA00022898"/>
    </source>
</evidence>
<dbReference type="AlphaFoldDB" id="A0A4R6BZB3"/>
<evidence type="ECO:0000256" key="16">
    <source>
        <dbReference type="RuleBase" id="RU004106"/>
    </source>
</evidence>
<dbReference type="GO" id="GO:0009098">
    <property type="term" value="P:L-leucine biosynthetic process"/>
    <property type="evidence" value="ECO:0007669"/>
    <property type="project" value="UniProtKB-UniPathway"/>
</dbReference>
<dbReference type="PROSITE" id="PS00770">
    <property type="entry name" value="AA_TRANSFER_CLASS_4"/>
    <property type="match status" value="1"/>
</dbReference>
<dbReference type="InterPro" id="IPR001544">
    <property type="entry name" value="Aminotrans_IV"/>
</dbReference>
<comment type="catalytic activity">
    <reaction evidence="13 18">
        <text>L-isoleucine + 2-oxoglutarate = (S)-3-methyl-2-oxopentanoate + L-glutamate</text>
        <dbReference type="Rhea" id="RHEA:24801"/>
        <dbReference type="ChEBI" id="CHEBI:16810"/>
        <dbReference type="ChEBI" id="CHEBI:29985"/>
        <dbReference type="ChEBI" id="CHEBI:35146"/>
        <dbReference type="ChEBI" id="CHEBI:58045"/>
        <dbReference type="EC" id="2.6.1.42"/>
    </reaction>
</comment>
<dbReference type="UniPathway" id="UPA00049">
    <property type="reaction ID" value="UER00062"/>
</dbReference>
<dbReference type="EMBL" id="SCWF01000010">
    <property type="protein sequence ID" value="TDM13503.1"/>
    <property type="molecule type" value="Genomic_DNA"/>
</dbReference>
<dbReference type="GO" id="GO:0052655">
    <property type="term" value="F:L-valine-2-oxoglutarate transaminase activity"/>
    <property type="evidence" value="ECO:0007669"/>
    <property type="project" value="RHEA"/>
</dbReference>
<dbReference type="InterPro" id="IPR005786">
    <property type="entry name" value="B_amino_transII"/>
</dbReference>
<keyword evidence="10 17" id="KW-0663">Pyridoxal phosphate</keyword>
<dbReference type="GO" id="GO:0052656">
    <property type="term" value="F:L-isoleucine-2-oxoglutarate transaminase activity"/>
    <property type="evidence" value="ECO:0007669"/>
    <property type="project" value="RHEA"/>
</dbReference>
<dbReference type="UniPathway" id="UPA00047">
    <property type="reaction ID" value="UER00058"/>
</dbReference>
<comment type="pathway">
    <text evidence="5 19">Amino-acid biosynthesis; L-leucine biosynthesis; L-leucine from 3-methyl-2-oxobutanoate: step 4/4.</text>
</comment>
<keyword evidence="8 18" id="KW-0028">Amino-acid biosynthesis</keyword>
<comment type="pathway">
    <text evidence="4 19">Amino-acid biosynthesis; L-valine biosynthesis; L-valine from pyruvate: step 4/4.</text>
</comment>
<dbReference type="NCBIfam" id="TIGR01123">
    <property type="entry name" value="ilvE_II"/>
    <property type="match status" value="1"/>
</dbReference>
<dbReference type="InterPro" id="IPR018300">
    <property type="entry name" value="Aminotrans_IV_CS"/>
</dbReference>
<sequence>MSAIKVIEREVLKEKPQGPMGFGQLFTDYMFTMDYKEGKGWHHALIKPYQNIEISPAAQVLHYGQAVFEGMKAYRQGDDIILFRPEENFKRMNLSNARLNIPEVDVAFLLDALQQLVRLEQDWIPAGQGESLYIRPFVIATEPYLGVHAATEYQFMIILSPVGAYYGDDQLMATRIYVEDEYVRAVRGGVGFAKVAGNYAASLAAQTRASELGYHQVLWLDGVEQRYIEEVGSMNIFFVMDGKVVTPELNGSILPGITRKSILQLAAYLGYEVEERRIAIEEVMNAESVSEIFGTGTAAVISPVGSIRYQDREVVINNGATGPVTQHLYDEYTAIQEGRKADPFNWCLKINKR</sequence>
<keyword evidence="11 18" id="KW-0100">Branched-chain amino acid biosynthesis</keyword>
<dbReference type="InterPro" id="IPR043132">
    <property type="entry name" value="BCAT-like_C"/>
</dbReference>
<dbReference type="Gene3D" id="3.30.470.10">
    <property type="match status" value="1"/>
</dbReference>
<evidence type="ECO:0000256" key="13">
    <source>
        <dbReference type="ARBA" id="ARBA00048798"/>
    </source>
</evidence>
<comment type="cofactor">
    <cofactor evidence="1 17">
        <name>pyridoxal 5'-phosphate</name>
        <dbReference type="ChEBI" id="CHEBI:597326"/>
    </cofactor>
</comment>
<evidence type="ECO:0000256" key="6">
    <source>
        <dbReference type="ARBA" id="ARBA00009320"/>
    </source>
</evidence>
<dbReference type="CDD" id="cd01557">
    <property type="entry name" value="BCAT_beta_family"/>
    <property type="match status" value="1"/>
</dbReference>
<evidence type="ECO:0000256" key="2">
    <source>
        <dbReference type="ARBA" id="ARBA00003109"/>
    </source>
</evidence>
<comment type="catalytic activity">
    <reaction evidence="12 18">
        <text>L-valine + 2-oxoglutarate = 3-methyl-2-oxobutanoate + L-glutamate</text>
        <dbReference type="Rhea" id="RHEA:24813"/>
        <dbReference type="ChEBI" id="CHEBI:11851"/>
        <dbReference type="ChEBI" id="CHEBI:16810"/>
        <dbReference type="ChEBI" id="CHEBI:29985"/>
        <dbReference type="ChEBI" id="CHEBI:57762"/>
        <dbReference type="EC" id="2.6.1.42"/>
    </reaction>
</comment>
<evidence type="ECO:0000256" key="1">
    <source>
        <dbReference type="ARBA" id="ARBA00001933"/>
    </source>
</evidence>
<dbReference type="InterPro" id="IPR033939">
    <property type="entry name" value="BCAT_family"/>
</dbReference>
<protein>
    <recommendedName>
        <fullName evidence="18">Branched-chain-amino-acid aminotransferase</fullName>
        <ecNumber evidence="18">2.6.1.42</ecNumber>
    </recommendedName>
</protein>
<dbReference type="InterPro" id="IPR036038">
    <property type="entry name" value="Aminotransferase-like"/>
</dbReference>
<evidence type="ECO:0000256" key="3">
    <source>
        <dbReference type="ARBA" id="ARBA00004824"/>
    </source>
</evidence>
<organism evidence="20 21">
    <name type="scientific">Macrococcus bovicus</name>
    <dbReference type="NCBI Taxonomy" id="69968"/>
    <lineage>
        <taxon>Bacteria</taxon>
        <taxon>Bacillati</taxon>
        <taxon>Bacillota</taxon>
        <taxon>Bacilli</taxon>
        <taxon>Bacillales</taxon>
        <taxon>Staphylococcaceae</taxon>
        <taxon>Macrococcus</taxon>
    </lineage>
</organism>
<accession>A0A4R6BZB3</accession>
<dbReference type="GO" id="GO:0009097">
    <property type="term" value="P:isoleucine biosynthetic process"/>
    <property type="evidence" value="ECO:0007669"/>
    <property type="project" value="UniProtKB-UniPathway"/>
</dbReference>
<comment type="function">
    <text evidence="2">Acts on leucine, isoleucine and valine.</text>
</comment>
<evidence type="ECO:0000256" key="19">
    <source>
        <dbReference type="RuleBase" id="RU004519"/>
    </source>
</evidence>
<dbReference type="NCBIfam" id="NF009897">
    <property type="entry name" value="PRK13357.1"/>
    <property type="match status" value="1"/>
</dbReference>
<evidence type="ECO:0000313" key="21">
    <source>
        <dbReference type="Proteomes" id="UP000294843"/>
    </source>
</evidence>
<comment type="caution">
    <text evidence="20">The sequence shown here is derived from an EMBL/GenBank/DDBJ whole genome shotgun (WGS) entry which is preliminary data.</text>
</comment>
<dbReference type="Gene3D" id="3.20.10.10">
    <property type="entry name" value="D-amino Acid Aminotransferase, subunit A, domain 2"/>
    <property type="match status" value="1"/>
</dbReference>
<dbReference type="Proteomes" id="UP000294843">
    <property type="component" value="Unassembled WGS sequence"/>
</dbReference>
<dbReference type="EC" id="2.6.1.42" evidence="18"/>
<evidence type="ECO:0000256" key="7">
    <source>
        <dbReference type="ARBA" id="ARBA00022576"/>
    </source>
</evidence>
<evidence type="ECO:0000256" key="8">
    <source>
        <dbReference type="ARBA" id="ARBA00022605"/>
    </source>
</evidence>
<dbReference type="PIRSF" id="PIRSF006468">
    <property type="entry name" value="BCAT1"/>
    <property type="match status" value="1"/>
</dbReference>
<evidence type="ECO:0000256" key="15">
    <source>
        <dbReference type="PIRSR" id="PIRSR006468-1"/>
    </source>
</evidence>
<evidence type="ECO:0000256" key="12">
    <source>
        <dbReference type="ARBA" id="ARBA00048212"/>
    </source>
</evidence>
<dbReference type="PANTHER" id="PTHR11825">
    <property type="entry name" value="SUBGROUP IIII AMINOTRANSFERASE"/>
    <property type="match status" value="1"/>
</dbReference>
<dbReference type="GO" id="GO:0052654">
    <property type="term" value="F:L-leucine-2-oxoglutarate transaminase activity"/>
    <property type="evidence" value="ECO:0007669"/>
    <property type="project" value="RHEA"/>
</dbReference>